<organism evidence="2 3">
    <name type="scientific">Paenibacillus macquariensis</name>
    <dbReference type="NCBI Taxonomy" id="948756"/>
    <lineage>
        <taxon>Bacteria</taxon>
        <taxon>Bacillati</taxon>
        <taxon>Bacillota</taxon>
        <taxon>Bacilli</taxon>
        <taxon>Bacillales</taxon>
        <taxon>Paenibacillaceae</taxon>
        <taxon>Paenibacillus</taxon>
    </lineage>
</organism>
<sequence>MRKKSALIMTIMMVVLLTFITSASAVGYEPVQVNNETVTAYISKLEHKDGQLFIQADDIQWYEGEAANKIFLEREQDIGDLEGPPDGYYIVNDNEDLTTYKVSDNVEVLMQIYDRDGTYEGMDVNWNEPISLDKFQKVFANTEMMDLSQFPYHLTIQDGVVVRIVQQFIP</sequence>
<evidence type="ECO:0000313" key="2">
    <source>
        <dbReference type="EMBL" id="SIR55621.1"/>
    </source>
</evidence>
<protein>
    <submittedName>
        <fullName evidence="2">Uncharacterized protein</fullName>
    </submittedName>
</protein>
<comment type="caution">
    <text evidence="2">The sequence shown here is derived from an EMBL/GenBank/DDBJ whole genome shotgun (WGS) entry which is preliminary data.</text>
</comment>
<feature type="chain" id="PRO_5046131470" evidence="1">
    <location>
        <begin position="26"/>
        <end position="170"/>
    </location>
</feature>
<proteinExistence type="predicted"/>
<evidence type="ECO:0000313" key="3">
    <source>
        <dbReference type="Proteomes" id="UP000186666"/>
    </source>
</evidence>
<feature type="signal peptide" evidence="1">
    <location>
        <begin position="1"/>
        <end position="25"/>
    </location>
</feature>
<keyword evidence="1" id="KW-0732">Signal</keyword>
<dbReference type="RefSeq" id="WP_068588380.1">
    <property type="nucleotide sequence ID" value="NZ_FTNK01000018.1"/>
</dbReference>
<evidence type="ECO:0000256" key="1">
    <source>
        <dbReference type="SAM" id="SignalP"/>
    </source>
</evidence>
<reference evidence="2 3" key="1">
    <citation type="submission" date="2017-01" db="EMBL/GenBank/DDBJ databases">
        <authorList>
            <person name="Varghese N."/>
            <person name="Submissions S."/>
        </authorList>
    </citation>
    <scope>NUCLEOTIDE SEQUENCE [LARGE SCALE GENOMIC DNA]</scope>
    <source>
        <strain evidence="2 3">ATCC 23464</strain>
    </source>
</reference>
<gene>
    <name evidence="2" type="ORF">SAMN05421578_11888</name>
</gene>
<dbReference type="Proteomes" id="UP000186666">
    <property type="component" value="Unassembled WGS sequence"/>
</dbReference>
<dbReference type="EMBL" id="FTNK01000018">
    <property type="protein sequence ID" value="SIR55621.1"/>
    <property type="molecule type" value="Genomic_DNA"/>
</dbReference>
<accession>A0ABY1KBF5</accession>
<keyword evidence="3" id="KW-1185">Reference proteome</keyword>
<name>A0ABY1KBF5_9BACL</name>